<dbReference type="Proteomes" id="UP000245678">
    <property type="component" value="Unassembled WGS sequence"/>
</dbReference>
<dbReference type="AlphaFoldDB" id="A0A316HP41"/>
<accession>A0A316HP41</accession>
<keyword evidence="1" id="KW-0472">Membrane</keyword>
<name>A0A316HP41_9SPHI</name>
<sequence>MEKLVILRMFASLPLFGLLLPDCATFITSSFGSISPVHIYIEVALILFIMICTLKIAVIRKAGNTAGNRL</sequence>
<keyword evidence="1" id="KW-1133">Transmembrane helix</keyword>
<keyword evidence="1" id="KW-0812">Transmembrane</keyword>
<gene>
    <name evidence="2" type="ORF">LX99_00446</name>
</gene>
<comment type="caution">
    <text evidence="2">The sequence shown here is derived from an EMBL/GenBank/DDBJ whole genome shotgun (WGS) entry which is preliminary data.</text>
</comment>
<dbReference type="EMBL" id="QGHA01000001">
    <property type="protein sequence ID" value="PWK79985.1"/>
    <property type="molecule type" value="Genomic_DNA"/>
</dbReference>
<reference evidence="2 3" key="1">
    <citation type="submission" date="2018-05" db="EMBL/GenBank/DDBJ databases">
        <title>Genomic Encyclopedia of Archaeal and Bacterial Type Strains, Phase II (KMG-II): from individual species to whole genera.</title>
        <authorList>
            <person name="Goeker M."/>
        </authorList>
    </citation>
    <scope>NUCLEOTIDE SEQUENCE [LARGE SCALE GENOMIC DNA]</scope>
    <source>
        <strain evidence="2 3">DSM 19975</strain>
    </source>
</reference>
<evidence type="ECO:0000313" key="2">
    <source>
        <dbReference type="EMBL" id="PWK79985.1"/>
    </source>
</evidence>
<evidence type="ECO:0000313" key="3">
    <source>
        <dbReference type="Proteomes" id="UP000245678"/>
    </source>
</evidence>
<protein>
    <submittedName>
        <fullName evidence="2">Uncharacterized protein</fullName>
    </submittedName>
</protein>
<proteinExistence type="predicted"/>
<organism evidence="2 3">
    <name type="scientific">Mucilaginibacter oryzae</name>
    <dbReference type="NCBI Taxonomy" id="468058"/>
    <lineage>
        <taxon>Bacteria</taxon>
        <taxon>Pseudomonadati</taxon>
        <taxon>Bacteroidota</taxon>
        <taxon>Sphingobacteriia</taxon>
        <taxon>Sphingobacteriales</taxon>
        <taxon>Sphingobacteriaceae</taxon>
        <taxon>Mucilaginibacter</taxon>
    </lineage>
</organism>
<evidence type="ECO:0000256" key="1">
    <source>
        <dbReference type="SAM" id="Phobius"/>
    </source>
</evidence>
<keyword evidence="3" id="KW-1185">Reference proteome</keyword>
<feature type="transmembrane region" description="Helical" evidence="1">
    <location>
        <begin position="40"/>
        <end position="59"/>
    </location>
</feature>